<dbReference type="SUPFAM" id="SSF53807">
    <property type="entry name" value="Helical backbone' metal receptor"/>
    <property type="match status" value="1"/>
</dbReference>
<dbReference type="PANTHER" id="PTHR46796">
    <property type="entry name" value="HTH-TYPE TRANSCRIPTIONAL ACTIVATOR RHAS-RELATED"/>
    <property type="match status" value="1"/>
</dbReference>
<accession>A0ABW2FJR9</accession>
<dbReference type="Proteomes" id="UP001596378">
    <property type="component" value="Unassembled WGS sequence"/>
</dbReference>
<protein>
    <submittedName>
        <fullName evidence="6">Helix-turn-helix domain-containing protein</fullName>
    </submittedName>
</protein>
<proteinExistence type="predicted"/>
<keyword evidence="1" id="KW-0805">Transcription regulation</keyword>
<evidence type="ECO:0000256" key="1">
    <source>
        <dbReference type="ARBA" id="ARBA00023015"/>
    </source>
</evidence>
<dbReference type="InterPro" id="IPR050204">
    <property type="entry name" value="AraC_XylS_family_regulators"/>
</dbReference>
<dbReference type="InterPro" id="IPR002491">
    <property type="entry name" value="ABC_transptr_periplasmic_BD"/>
</dbReference>
<dbReference type="EMBL" id="JBHTAI010000034">
    <property type="protein sequence ID" value="MFC7153413.1"/>
    <property type="molecule type" value="Genomic_DNA"/>
</dbReference>
<feature type="domain" description="Fe/B12 periplasmic-binding" evidence="5">
    <location>
        <begin position="282"/>
        <end position="543"/>
    </location>
</feature>
<keyword evidence="2" id="KW-0238">DNA-binding</keyword>
<reference evidence="7" key="1">
    <citation type="journal article" date="2019" name="Int. J. Syst. Evol. Microbiol.">
        <title>The Global Catalogue of Microorganisms (GCM) 10K type strain sequencing project: providing services to taxonomists for standard genome sequencing and annotation.</title>
        <authorList>
            <consortium name="The Broad Institute Genomics Platform"/>
            <consortium name="The Broad Institute Genome Sequencing Center for Infectious Disease"/>
            <person name="Wu L."/>
            <person name="Ma J."/>
        </authorList>
    </citation>
    <scope>NUCLEOTIDE SEQUENCE [LARGE SCALE GENOMIC DNA]</scope>
    <source>
        <strain evidence="7">KCTC 12907</strain>
    </source>
</reference>
<organism evidence="6 7">
    <name type="scientific">Cohnella cellulosilytica</name>
    <dbReference type="NCBI Taxonomy" id="986710"/>
    <lineage>
        <taxon>Bacteria</taxon>
        <taxon>Bacillati</taxon>
        <taxon>Bacillota</taxon>
        <taxon>Bacilli</taxon>
        <taxon>Bacillales</taxon>
        <taxon>Paenibacillaceae</taxon>
        <taxon>Cohnella</taxon>
    </lineage>
</organism>
<dbReference type="PROSITE" id="PS01124">
    <property type="entry name" value="HTH_ARAC_FAMILY_2"/>
    <property type="match status" value="1"/>
</dbReference>
<evidence type="ECO:0000259" key="4">
    <source>
        <dbReference type="PROSITE" id="PS01124"/>
    </source>
</evidence>
<dbReference type="InterPro" id="IPR018060">
    <property type="entry name" value="HTH_AraC"/>
</dbReference>
<feature type="domain" description="HTH araC/xylS-type" evidence="4">
    <location>
        <begin position="176"/>
        <end position="277"/>
    </location>
</feature>
<evidence type="ECO:0000256" key="3">
    <source>
        <dbReference type="ARBA" id="ARBA00023163"/>
    </source>
</evidence>
<keyword evidence="3" id="KW-0804">Transcription</keyword>
<dbReference type="Gene3D" id="1.10.10.60">
    <property type="entry name" value="Homeodomain-like"/>
    <property type="match status" value="2"/>
</dbReference>
<dbReference type="Gene3D" id="3.40.50.1980">
    <property type="entry name" value="Nitrogenase molybdenum iron protein domain"/>
    <property type="match status" value="2"/>
</dbReference>
<evidence type="ECO:0000313" key="7">
    <source>
        <dbReference type="Proteomes" id="UP001596378"/>
    </source>
</evidence>
<evidence type="ECO:0000313" key="6">
    <source>
        <dbReference type="EMBL" id="MFC7153413.1"/>
    </source>
</evidence>
<evidence type="ECO:0000259" key="5">
    <source>
        <dbReference type="PROSITE" id="PS50983"/>
    </source>
</evidence>
<evidence type="ECO:0000256" key="2">
    <source>
        <dbReference type="ARBA" id="ARBA00023125"/>
    </source>
</evidence>
<sequence length="549" mass="62200">MADPSQSLYAFQSIARVFCGPRQPERKLRSASAWMLVAAAGSGAVFAEGRRYTLASGGALTGGPGSIVLQAEDRAEGEWKLYFVEFVPIRLTFPSPERLSAKVEEGGSPWTGCRFASDANELGTLAERLHTAVHMNLDSPQHGLNAHVLVQQMVLWWLGEAEESGGRQRTTDTAVLAALRDMESRLGEPWTREQLAAKAGIAPAYFSVYCRKLTGLSPSVYLERLRVHRAAELLLQNRDRKGDMADIARRSGFRDAWYMSRRFRNMQGAGPTSYRRDFVPERVATLEYPYTNHLLALGVKPAAARFGGAGEAIRPGDREGIAEIPALLSEEGRKQLLLRHEPQLVVTYGSEPLRDGMRSVAPVVHLPWLPMNWREHMQAFGRLLRREAEAAERIAALDRQAETIRDQAHRLFPPETTISLFKIENKRCYLYGIRDMGCIFYEFLGYSPHPYMRRCLEQDTRLHSVEISLRQMADYAGDLNFVVLYPDEGGQGDFLRANEHWRDFEVKAGRAIAYMDYREWLHYDPLNFALQLEKVVPLLEQQSQWILTI</sequence>
<dbReference type="PROSITE" id="PS50983">
    <property type="entry name" value="FE_B12_PBP"/>
    <property type="match status" value="1"/>
</dbReference>
<dbReference type="SMART" id="SM00342">
    <property type="entry name" value="HTH_ARAC"/>
    <property type="match status" value="1"/>
</dbReference>
<name>A0ABW2FJR9_9BACL</name>
<dbReference type="Pfam" id="PF12833">
    <property type="entry name" value="HTH_18"/>
    <property type="match status" value="1"/>
</dbReference>
<dbReference type="RefSeq" id="WP_378050498.1">
    <property type="nucleotide sequence ID" value="NZ_JBHMDN010000027.1"/>
</dbReference>
<dbReference type="InterPro" id="IPR009057">
    <property type="entry name" value="Homeodomain-like_sf"/>
</dbReference>
<gene>
    <name evidence="6" type="ORF">ACFQMJ_33220</name>
</gene>
<comment type="caution">
    <text evidence="6">The sequence shown here is derived from an EMBL/GenBank/DDBJ whole genome shotgun (WGS) entry which is preliminary data.</text>
</comment>
<dbReference type="SUPFAM" id="SSF46689">
    <property type="entry name" value="Homeodomain-like"/>
    <property type="match status" value="1"/>
</dbReference>
<keyword evidence="7" id="KW-1185">Reference proteome</keyword>